<name>A0A150F6W8_9BACI</name>
<organism evidence="2 3">
    <name type="scientific">Bacillus nakamurai</name>
    <dbReference type="NCBI Taxonomy" id="1793963"/>
    <lineage>
        <taxon>Bacteria</taxon>
        <taxon>Bacillati</taxon>
        <taxon>Bacillota</taxon>
        <taxon>Bacilli</taxon>
        <taxon>Bacillales</taxon>
        <taxon>Bacillaceae</taxon>
        <taxon>Bacillus</taxon>
    </lineage>
</organism>
<evidence type="ECO:0000313" key="2">
    <source>
        <dbReference type="EMBL" id="KXZ17667.1"/>
    </source>
</evidence>
<evidence type="ECO:0000313" key="3">
    <source>
        <dbReference type="Proteomes" id="UP000075430"/>
    </source>
</evidence>
<reference evidence="3" key="1">
    <citation type="submission" date="2016-02" db="EMBL/GenBank/DDBJ databases">
        <authorList>
            <person name="Dunlap C."/>
        </authorList>
    </citation>
    <scope>NUCLEOTIDE SEQUENCE [LARGE SCALE GENOMIC DNA]</scope>
    <source>
        <strain evidence="3">NRRL B-41092</strain>
    </source>
</reference>
<dbReference type="OrthoDB" id="2879326at2"/>
<dbReference type="STRING" id="1793963.AXI58_18120"/>
<gene>
    <name evidence="2" type="ORF">AXI58_18120</name>
</gene>
<sequence>MEKIEVLENDGQHLFLKPLLHTSTLLITFQGETEALTVSINGQGEMRKTSASAEGSNLTFYGNQTEIIHLLHGDISLQKLIQSGRLKVKGSFRALLKLEAILWLTNGFFQTISKRP</sequence>
<protein>
    <recommendedName>
        <fullName evidence="1">SCP2 domain-containing protein</fullName>
    </recommendedName>
</protein>
<dbReference type="Pfam" id="PF02036">
    <property type="entry name" value="SCP2"/>
    <property type="match status" value="1"/>
</dbReference>
<dbReference type="AlphaFoldDB" id="A0A150F6W8"/>
<dbReference type="SUPFAM" id="SSF55718">
    <property type="entry name" value="SCP-like"/>
    <property type="match status" value="1"/>
</dbReference>
<dbReference type="InterPro" id="IPR003033">
    <property type="entry name" value="SCP2_sterol-bd_dom"/>
</dbReference>
<dbReference type="Gene3D" id="3.30.1050.10">
    <property type="entry name" value="SCP2 sterol-binding domain"/>
    <property type="match status" value="1"/>
</dbReference>
<dbReference type="RefSeq" id="WP_061522174.1">
    <property type="nucleotide sequence ID" value="NZ_JAJJBV010000020.1"/>
</dbReference>
<dbReference type="EMBL" id="LSBA01000019">
    <property type="protein sequence ID" value="KXZ17667.1"/>
    <property type="molecule type" value="Genomic_DNA"/>
</dbReference>
<keyword evidence="3" id="KW-1185">Reference proteome</keyword>
<accession>A0A150F6W8</accession>
<dbReference type="InterPro" id="IPR036527">
    <property type="entry name" value="SCP2_sterol-bd_dom_sf"/>
</dbReference>
<comment type="caution">
    <text evidence="2">The sequence shown here is derived from an EMBL/GenBank/DDBJ whole genome shotgun (WGS) entry which is preliminary data.</text>
</comment>
<feature type="domain" description="SCP2" evidence="1">
    <location>
        <begin position="24"/>
        <end position="102"/>
    </location>
</feature>
<dbReference type="Proteomes" id="UP000075430">
    <property type="component" value="Unassembled WGS sequence"/>
</dbReference>
<proteinExistence type="predicted"/>
<evidence type="ECO:0000259" key="1">
    <source>
        <dbReference type="Pfam" id="PF02036"/>
    </source>
</evidence>